<accession>A0AA36JS33</accession>
<protein>
    <recommendedName>
        <fullName evidence="5">Apple domain-containing protein</fullName>
    </recommendedName>
</protein>
<evidence type="ECO:0000256" key="4">
    <source>
        <dbReference type="SAM" id="Phobius"/>
    </source>
</evidence>
<proteinExistence type="predicted"/>
<keyword evidence="4" id="KW-0472">Membrane</keyword>
<keyword evidence="4" id="KW-1133">Transmembrane helix</keyword>
<reference evidence="6" key="1">
    <citation type="submission" date="2023-08" db="EMBL/GenBank/DDBJ databases">
        <authorList>
            <person name="Chen Y."/>
            <person name="Shah S."/>
            <person name="Dougan E. K."/>
            <person name="Thang M."/>
            <person name="Chan C."/>
        </authorList>
    </citation>
    <scope>NUCLEOTIDE SEQUENCE</scope>
</reference>
<gene>
    <name evidence="6" type="ORF">EVOR1521_LOCUS31027</name>
</gene>
<name>A0AA36JS33_9DINO</name>
<organism evidence="6 7">
    <name type="scientific">Effrenium voratum</name>
    <dbReference type="NCBI Taxonomy" id="2562239"/>
    <lineage>
        <taxon>Eukaryota</taxon>
        <taxon>Sar</taxon>
        <taxon>Alveolata</taxon>
        <taxon>Dinophyceae</taxon>
        <taxon>Suessiales</taxon>
        <taxon>Symbiodiniaceae</taxon>
        <taxon>Effrenium</taxon>
    </lineage>
</organism>
<dbReference type="InterPro" id="IPR000177">
    <property type="entry name" value="Apple"/>
</dbReference>
<keyword evidence="4" id="KW-0812">Transmembrane</keyword>
<dbReference type="SMART" id="SM00223">
    <property type="entry name" value="APPLE"/>
    <property type="match status" value="2"/>
</dbReference>
<feature type="transmembrane region" description="Helical" evidence="4">
    <location>
        <begin position="620"/>
        <end position="641"/>
    </location>
</feature>
<feature type="domain" description="Apple" evidence="5">
    <location>
        <begin position="347"/>
        <end position="418"/>
    </location>
</feature>
<dbReference type="GO" id="GO:0005576">
    <property type="term" value="C:extracellular region"/>
    <property type="evidence" value="ECO:0007669"/>
    <property type="project" value="InterPro"/>
</dbReference>
<feature type="compositionally biased region" description="Low complexity" evidence="3">
    <location>
        <begin position="681"/>
        <end position="694"/>
    </location>
</feature>
<keyword evidence="1" id="KW-0677">Repeat</keyword>
<keyword evidence="7" id="KW-1185">Reference proteome</keyword>
<comment type="caution">
    <text evidence="6">The sequence shown here is derived from an EMBL/GenBank/DDBJ whole genome shotgun (WGS) entry which is preliminary data.</text>
</comment>
<evidence type="ECO:0000259" key="5">
    <source>
        <dbReference type="SMART" id="SM00223"/>
    </source>
</evidence>
<dbReference type="EMBL" id="CAUJNA010003805">
    <property type="protein sequence ID" value="CAJ1410098.1"/>
    <property type="molecule type" value="Genomic_DNA"/>
</dbReference>
<dbReference type="AlphaFoldDB" id="A0AA36JS33"/>
<dbReference type="GO" id="GO:0006508">
    <property type="term" value="P:proteolysis"/>
    <property type="evidence" value="ECO:0007669"/>
    <property type="project" value="InterPro"/>
</dbReference>
<sequence>MLWLLLLVPVARAQTANDVAFMRSQPLGCFSRGYHFTQYIPNTNINTTSLKLCQEHCQYVPGCAKFTYKAFYGECWFADANAVEAPTGSSYLIMGYKTCSQQDMQMPGRCRTETPGNGFPGQTAQASDLAWPGGKQPSNLECWPKEWDGAPAPCKEVSVLDDTKNGWPGKCSGLVEIPHVNGTECGENCRQQSTCQSWQNTVYYSCWQGLGKDCFVRSNFVPREAQRLQHGSVRVLKDLTGMQIVGLWKGFDNSEGFFENSADAVLFCKHMCYSDVRCQYWTYAPNFGCWLEDAAQEYSPPYPLTLDAARRDTDYAKDCVAGEYIQHFCADAVQQRLTDNLPKLTDCAERGYRYEPPSMFLSPRTVEPNWESCKSRCEMTLFCEHFVYWPDGGCHTSGSDSRRVVAENFEVISGPINCVTTTISPAESWVQAVTTASPVGMDQPGVAGAGAGVAGAGAVAGVGIGVAGAHAPAETAHMAEIQIPLHGLEVGQLSAPEKHLLEGRYAAAIAQTLDIPITEVKEGPDSNALDSQVRLTPMAGGAALTAWTLNMPLTSSDTSQLAAKLKTPALVENLKVATTQATLPASALPGLNVEVGEPEVGSREHPLKPFKEEPGFWSQWWPLLLAVAIAACIAGFMFMHYQANQSDKYSSVSKKDKRLVMDGRGVSQDSEMMLKDFGTESSQGSYQPSYQQSSMPPPPPPAYSGGYSGSTGMPTPMPYRSQPGYNYA</sequence>
<dbReference type="InterPro" id="IPR003609">
    <property type="entry name" value="Pan_app"/>
</dbReference>
<evidence type="ECO:0000256" key="1">
    <source>
        <dbReference type="ARBA" id="ARBA00022737"/>
    </source>
</evidence>
<dbReference type="SUPFAM" id="SSF57414">
    <property type="entry name" value="Hairpin loop containing domain-like"/>
    <property type="match status" value="2"/>
</dbReference>
<feature type="region of interest" description="Disordered" evidence="3">
    <location>
        <begin position="678"/>
        <end position="728"/>
    </location>
</feature>
<feature type="domain" description="Apple" evidence="5">
    <location>
        <begin position="29"/>
        <end position="99"/>
    </location>
</feature>
<evidence type="ECO:0000313" key="7">
    <source>
        <dbReference type="Proteomes" id="UP001178507"/>
    </source>
</evidence>
<dbReference type="Proteomes" id="UP001178507">
    <property type="component" value="Unassembled WGS sequence"/>
</dbReference>
<keyword evidence="2" id="KW-1015">Disulfide bond</keyword>
<evidence type="ECO:0000256" key="2">
    <source>
        <dbReference type="ARBA" id="ARBA00023157"/>
    </source>
</evidence>
<evidence type="ECO:0000256" key="3">
    <source>
        <dbReference type="SAM" id="MobiDB-lite"/>
    </source>
</evidence>
<dbReference type="Pfam" id="PF14295">
    <property type="entry name" value="PAN_4"/>
    <property type="match status" value="3"/>
</dbReference>
<evidence type="ECO:0000313" key="6">
    <source>
        <dbReference type="EMBL" id="CAJ1410098.1"/>
    </source>
</evidence>
<dbReference type="Gene3D" id="3.50.4.10">
    <property type="entry name" value="Hepatocyte Growth Factor"/>
    <property type="match status" value="2"/>
</dbReference>